<dbReference type="EMBL" id="JARUPT010000534">
    <property type="protein sequence ID" value="KAK0370472.1"/>
    <property type="molecule type" value="Genomic_DNA"/>
</dbReference>
<name>A0ABQ9PEI5_9PEZI</name>
<evidence type="ECO:0000313" key="1">
    <source>
        <dbReference type="EMBL" id="KAK0370472.1"/>
    </source>
</evidence>
<organism evidence="1 2">
    <name type="scientific">Colletotrichum limetticola</name>
    <dbReference type="NCBI Taxonomy" id="1209924"/>
    <lineage>
        <taxon>Eukaryota</taxon>
        <taxon>Fungi</taxon>
        <taxon>Dikarya</taxon>
        <taxon>Ascomycota</taxon>
        <taxon>Pezizomycotina</taxon>
        <taxon>Sordariomycetes</taxon>
        <taxon>Hypocreomycetidae</taxon>
        <taxon>Glomerellales</taxon>
        <taxon>Glomerellaceae</taxon>
        <taxon>Colletotrichum</taxon>
        <taxon>Colletotrichum acutatum species complex</taxon>
    </lineage>
</organism>
<protein>
    <submittedName>
        <fullName evidence="1">Uncharacterized protein</fullName>
    </submittedName>
</protein>
<sequence length="106" mass="11960">MVSLHDFEDQVENKDTLSFICFSSPSYVDPEKLVRRSESFSRQPEWTGLCFPKLVRLVLLQTRRSLAVSEVLVMNPRGAVADTRRHTPTLVAASSSARFWSAFPAS</sequence>
<reference evidence="1" key="1">
    <citation type="submission" date="2023-04" db="EMBL/GenBank/DDBJ databases">
        <title>Colletotrichum limetticola genome sequence.</title>
        <authorList>
            <person name="Baroncelli R."/>
        </authorList>
    </citation>
    <scope>NUCLEOTIDE SEQUENCE</scope>
    <source>
        <strain evidence="1">KLA-Anderson</strain>
    </source>
</reference>
<evidence type="ECO:0000313" key="2">
    <source>
        <dbReference type="Proteomes" id="UP001169217"/>
    </source>
</evidence>
<proteinExistence type="predicted"/>
<accession>A0ABQ9PEI5</accession>
<keyword evidence="2" id="KW-1185">Reference proteome</keyword>
<comment type="caution">
    <text evidence="1">The sequence shown here is derived from an EMBL/GenBank/DDBJ whole genome shotgun (WGS) entry which is preliminary data.</text>
</comment>
<gene>
    <name evidence="1" type="ORF">CLIM01_12165</name>
</gene>
<dbReference type="Proteomes" id="UP001169217">
    <property type="component" value="Unassembled WGS sequence"/>
</dbReference>